<dbReference type="RefSeq" id="WP_099347949.1">
    <property type="nucleotide sequence ID" value="NZ_AP023326.1"/>
</dbReference>
<dbReference type="AlphaFoldDB" id="A0A6S6PN52"/>
<sequence>MNYQDETPIVTAAGIAMPQTSWALIEDGRVAAVVSTNNHEIHPFGADVLRAVPGSVPLTGRCGLRVTGTIAHTGFLVDRMGNVTPCEGRKAPLRAGESAMRSGPGAAVHHIVASQQPQTVEHESVGESENQEPHHGEADDGEPE</sequence>
<evidence type="ECO:0000256" key="1">
    <source>
        <dbReference type="SAM" id="MobiDB-lite"/>
    </source>
</evidence>
<evidence type="ECO:0000313" key="2">
    <source>
        <dbReference type="EMBL" id="BCI68095.1"/>
    </source>
</evidence>
<dbReference type="EMBL" id="AP023326">
    <property type="protein sequence ID" value="BCI68095.1"/>
    <property type="molecule type" value="Genomic_DNA"/>
</dbReference>
<reference evidence="2 3" key="1">
    <citation type="submission" date="2020-07" db="EMBL/GenBank/DDBJ databases">
        <title>Complete Genome Sequence of an acetic acid bacterium, Acetobacter aceti JCM20276.</title>
        <authorList>
            <person name="Hirose Y."/>
            <person name="Mihara H."/>
        </authorList>
    </citation>
    <scope>NUCLEOTIDE SEQUENCE [LARGE SCALE GENOMIC DNA]</scope>
    <source>
        <strain evidence="2 3">JCM20276</strain>
    </source>
</reference>
<feature type="compositionally biased region" description="Basic and acidic residues" evidence="1">
    <location>
        <begin position="120"/>
        <end position="138"/>
    </location>
</feature>
<proteinExistence type="predicted"/>
<evidence type="ECO:0000313" key="3">
    <source>
        <dbReference type="Proteomes" id="UP000515220"/>
    </source>
</evidence>
<name>A0A6S6PN52_ACEAC</name>
<gene>
    <name evidence="2" type="ORF">AAJCM20276_27190</name>
</gene>
<dbReference type="Proteomes" id="UP000515220">
    <property type="component" value="Chromosome"/>
</dbReference>
<accession>A0A6S6PN52</accession>
<feature type="region of interest" description="Disordered" evidence="1">
    <location>
        <begin position="94"/>
        <end position="144"/>
    </location>
</feature>
<protein>
    <submittedName>
        <fullName evidence="2">Uncharacterized protein</fullName>
    </submittedName>
</protein>
<organism evidence="2 3">
    <name type="scientific">Acetobacter aceti</name>
    <dbReference type="NCBI Taxonomy" id="435"/>
    <lineage>
        <taxon>Bacteria</taxon>
        <taxon>Pseudomonadati</taxon>
        <taxon>Pseudomonadota</taxon>
        <taxon>Alphaproteobacteria</taxon>
        <taxon>Acetobacterales</taxon>
        <taxon>Acetobacteraceae</taxon>
        <taxon>Acetobacter</taxon>
        <taxon>Acetobacter subgen. Acetobacter</taxon>
    </lineage>
</organism>